<feature type="compositionally biased region" description="Acidic residues" evidence="1">
    <location>
        <begin position="1384"/>
        <end position="1420"/>
    </location>
</feature>
<feature type="compositionally biased region" description="Basic and acidic residues" evidence="1">
    <location>
        <begin position="1445"/>
        <end position="1460"/>
    </location>
</feature>
<dbReference type="PANTHER" id="PTHR36135">
    <property type="entry name" value="FIBROUS SHEATH CABYR-BINDING PROTEIN"/>
    <property type="match status" value="1"/>
</dbReference>
<feature type="compositionally biased region" description="Polar residues" evidence="1">
    <location>
        <begin position="1"/>
        <end position="19"/>
    </location>
</feature>
<organism evidence="2 3">
    <name type="scientific">Trichocladium antarcticum</name>
    <dbReference type="NCBI Taxonomy" id="1450529"/>
    <lineage>
        <taxon>Eukaryota</taxon>
        <taxon>Fungi</taxon>
        <taxon>Dikarya</taxon>
        <taxon>Ascomycota</taxon>
        <taxon>Pezizomycotina</taxon>
        <taxon>Sordariomycetes</taxon>
        <taxon>Sordariomycetidae</taxon>
        <taxon>Sordariales</taxon>
        <taxon>Chaetomiaceae</taxon>
        <taxon>Trichocladium</taxon>
    </lineage>
</organism>
<feature type="compositionally biased region" description="Acidic residues" evidence="1">
    <location>
        <begin position="430"/>
        <end position="448"/>
    </location>
</feature>
<feature type="compositionally biased region" description="Acidic residues" evidence="1">
    <location>
        <begin position="1152"/>
        <end position="1172"/>
    </location>
</feature>
<feature type="region of interest" description="Disordered" evidence="1">
    <location>
        <begin position="235"/>
        <end position="459"/>
    </location>
</feature>
<feature type="compositionally biased region" description="Basic and acidic residues" evidence="1">
    <location>
        <begin position="1554"/>
        <end position="1565"/>
    </location>
</feature>
<feature type="compositionally biased region" description="Pro residues" evidence="1">
    <location>
        <begin position="1300"/>
        <end position="1316"/>
    </location>
</feature>
<feature type="compositionally biased region" description="Acidic residues" evidence="1">
    <location>
        <begin position="1461"/>
        <end position="1484"/>
    </location>
</feature>
<protein>
    <submittedName>
        <fullName evidence="2">Uncharacterized protein</fullName>
    </submittedName>
</protein>
<feature type="region of interest" description="Disordered" evidence="1">
    <location>
        <begin position="483"/>
        <end position="535"/>
    </location>
</feature>
<comment type="caution">
    <text evidence="2">The sequence shown here is derived from an EMBL/GenBank/DDBJ whole genome shotgun (WGS) entry which is preliminary data.</text>
</comment>
<evidence type="ECO:0000313" key="3">
    <source>
        <dbReference type="Proteomes" id="UP001304895"/>
    </source>
</evidence>
<feature type="compositionally biased region" description="Basic and acidic residues" evidence="1">
    <location>
        <begin position="337"/>
        <end position="346"/>
    </location>
</feature>
<gene>
    <name evidence="2" type="ORF">BT67DRAFT_432882</name>
</gene>
<feature type="compositionally biased region" description="Polar residues" evidence="1">
    <location>
        <begin position="2107"/>
        <end position="2118"/>
    </location>
</feature>
<feature type="compositionally biased region" description="Acidic residues" evidence="1">
    <location>
        <begin position="1182"/>
        <end position="1193"/>
    </location>
</feature>
<feature type="region of interest" description="Disordered" evidence="1">
    <location>
        <begin position="1721"/>
        <end position="2264"/>
    </location>
</feature>
<feature type="compositionally biased region" description="Low complexity" evidence="1">
    <location>
        <begin position="1021"/>
        <end position="1043"/>
    </location>
</feature>
<keyword evidence="3" id="KW-1185">Reference proteome</keyword>
<feature type="compositionally biased region" description="Acidic residues" evidence="1">
    <location>
        <begin position="1359"/>
        <end position="1375"/>
    </location>
</feature>
<feature type="region of interest" description="Disordered" evidence="1">
    <location>
        <begin position="581"/>
        <end position="764"/>
    </location>
</feature>
<feature type="region of interest" description="Disordered" evidence="1">
    <location>
        <begin position="2298"/>
        <end position="2327"/>
    </location>
</feature>
<feature type="compositionally biased region" description="Polar residues" evidence="1">
    <location>
        <begin position="2017"/>
        <end position="2030"/>
    </location>
</feature>
<feature type="compositionally biased region" description="Acidic residues" evidence="1">
    <location>
        <begin position="905"/>
        <end position="946"/>
    </location>
</feature>
<feature type="compositionally biased region" description="Acidic residues" evidence="1">
    <location>
        <begin position="511"/>
        <end position="531"/>
    </location>
</feature>
<reference evidence="2" key="2">
    <citation type="submission" date="2023-05" db="EMBL/GenBank/DDBJ databases">
        <authorList>
            <consortium name="Lawrence Berkeley National Laboratory"/>
            <person name="Steindorff A."/>
            <person name="Hensen N."/>
            <person name="Bonometti L."/>
            <person name="Westerberg I."/>
            <person name="Brannstrom I.O."/>
            <person name="Guillou S."/>
            <person name="Cros-Aarteil S."/>
            <person name="Calhoun S."/>
            <person name="Haridas S."/>
            <person name="Kuo A."/>
            <person name="Mondo S."/>
            <person name="Pangilinan J."/>
            <person name="Riley R."/>
            <person name="Labutti K."/>
            <person name="Andreopoulos B."/>
            <person name="Lipzen A."/>
            <person name="Chen C."/>
            <person name="Yanf M."/>
            <person name="Daum C."/>
            <person name="Ng V."/>
            <person name="Clum A."/>
            <person name="Ohm R."/>
            <person name="Martin F."/>
            <person name="Silar P."/>
            <person name="Natvig D."/>
            <person name="Lalanne C."/>
            <person name="Gautier V."/>
            <person name="Ament-Velasquez S.L."/>
            <person name="Kruys A."/>
            <person name="Hutchinson M.I."/>
            <person name="Powell A.J."/>
            <person name="Barry K."/>
            <person name="Miller A.N."/>
            <person name="Grigoriev I.V."/>
            <person name="Debuchy R."/>
            <person name="Gladieux P."/>
            <person name="Thoren M.H."/>
            <person name="Johannesson H."/>
        </authorList>
    </citation>
    <scope>NUCLEOTIDE SEQUENCE</scope>
    <source>
        <strain evidence="2">CBS 123565</strain>
    </source>
</reference>
<dbReference type="GO" id="GO:0033234">
    <property type="term" value="P:negative regulation of protein sumoylation"/>
    <property type="evidence" value="ECO:0007669"/>
    <property type="project" value="InterPro"/>
</dbReference>
<feature type="compositionally biased region" description="Acidic residues" evidence="1">
    <location>
        <begin position="1428"/>
        <end position="1444"/>
    </location>
</feature>
<feature type="region of interest" description="Disordered" evidence="1">
    <location>
        <begin position="799"/>
        <end position="1623"/>
    </location>
</feature>
<name>A0AAN6ZFT4_9PEZI</name>
<feature type="compositionally biased region" description="Acidic residues" evidence="1">
    <location>
        <begin position="1131"/>
        <end position="1142"/>
    </location>
</feature>
<feature type="compositionally biased region" description="Acidic residues" evidence="1">
    <location>
        <begin position="810"/>
        <end position="821"/>
    </location>
</feature>
<feature type="compositionally biased region" description="Acidic residues" evidence="1">
    <location>
        <begin position="853"/>
        <end position="866"/>
    </location>
</feature>
<feature type="compositionally biased region" description="Basic and acidic residues" evidence="1">
    <location>
        <begin position="364"/>
        <end position="374"/>
    </location>
</feature>
<feature type="compositionally biased region" description="Basic and acidic residues" evidence="1">
    <location>
        <begin position="2221"/>
        <end position="2230"/>
    </location>
</feature>
<dbReference type="Proteomes" id="UP001304895">
    <property type="component" value="Unassembled WGS sequence"/>
</dbReference>
<reference evidence="2" key="1">
    <citation type="journal article" date="2023" name="Mol. Phylogenet. Evol.">
        <title>Genome-scale phylogeny and comparative genomics of the fungal order Sordariales.</title>
        <authorList>
            <person name="Hensen N."/>
            <person name="Bonometti L."/>
            <person name="Westerberg I."/>
            <person name="Brannstrom I.O."/>
            <person name="Guillou S."/>
            <person name="Cros-Aarteil S."/>
            <person name="Calhoun S."/>
            <person name="Haridas S."/>
            <person name="Kuo A."/>
            <person name="Mondo S."/>
            <person name="Pangilinan J."/>
            <person name="Riley R."/>
            <person name="LaButti K."/>
            <person name="Andreopoulos B."/>
            <person name="Lipzen A."/>
            <person name="Chen C."/>
            <person name="Yan M."/>
            <person name="Daum C."/>
            <person name="Ng V."/>
            <person name="Clum A."/>
            <person name="Steindorff A."/>
            <person name="Ohm R.A."/>
            <person name="Martin F."/>
            <person name="Silar P."/>
            <person name="Natvig D.O."/>
            <person name="Lalanne C."/>
            <person name="Gautier V."/>
            <person name="Ament-Velasquez S.L."/>
            <person name="Kruys A."/>
            <person name="Hutchinson M.I."/>
            <person name="Powell A.J."/>
            <person name="Barry K."/>
            <person name="Miller A.N."/>
            <person name="Grigoriev I.V."/>
            <person name="Debuchy R."/>
            <person name="Gladieux P."/>
            <person name="Hiltunen Thoren M."/>
            <person name="Johannesson H."/>
        </authorList>
    </citation>
    <scope>NUCLEOTIDE SEQUENCE</scope>
    <source>
        <strain evidence="2">CBS 123565</strain>
    </source>
</reference>
<feature type="compositionally biased region" description="Polar residues" evidence="1">
    <location>
        <begin position="313"/>
        <end position="329"/>
    </location>
</feature>
<evidence type="ECO:0000313" key="2">
    <source>
        <dbReference type="EMBL" id="KAK4136101.1"/>
    </source>
</evidence>
<feature type="compositionally biased region" description="Basic and acidic residues" evidence="1">
    <location>
        <begin position="1734"/>
        <end position="1744"/>
    </location>
</feature>
<accession>A0AAN6ZFT4</accession>
<feature type="compositionally biased region" description="Basic and acidic residues" evidence="1">
    <location>
        <begin position="1755"/>
        <end position="1764"/>
    </location>
</feature>
<feature type="compositionally biased region" description="Acidic residues" evidence="1">
    <location>
        <begin position="581"/>
        <end position="597"/>
    </location>
</feature>
<feature type="compositionally biased region" description="Basic and acidic residues" evidence="1">
    <location>
        <begin position="1613"/>
        <end position="1623"/>
    </location>
</feature>
<dbReference type="GO" id="GO:0005509">
    <property type="term" value="F:calcium ion binding"/>
    <property type="evidence" value="ECO:0007669"/>
    <property type="project" value="InterPro"/>
</dbReference>
<feature type="compositionally biased region" description="Basic and acidic residues" evidence="1">
    <location>
        <begin position="1934"/>
        <end position="1955"/>
    </location>
</feature>
<feature type="compositionally biased region" description="Pro residues" evidence="1">
    <location>
        <begin position="1044"/>
        <end position="1070"/>
    </location>
</feature>
<feature type="region of interest" description="Disordered" evidence="1">
    <location>
        <begin position="1"/>
        <end position="35"/>
    </location>
</feature>
<dbReference type="PANTHER" id="PTHR36135:SF1">
    <property type="entry name" value="FIBROUS SHEATH CABYR-BINDING PROTEIN"/>
    <property type="match status" value="1"/>
</dbReference>
<evidence type="ECO:0000256" key="1">
    <source>
        <dbReference type="SAM" id="MobiDB-lite"/>
    </source>
</evidence>
<feature type="compositionally biased region" description="Low complexity" evidence="1">
    <location>
        <begin position="2138"/>
        <end position="2152"/>
    </location>
</feature>
<proteinExistence type="predicted"/>
<feature type="compositionally biased region" description="Basic residues" evidence="1">
    <location>
        <begin position="2231"/>
        <end position="2253"/>
    </location>
</feature>
<dbReference type="EMBL" id="MU853404">
    <property type="protein sequence ID" value="KAK4136101.1"/>
    <property type="molecule type" value="Genomic_DNA"/>
</dbReference>
<dbReference type="InterPro" id="IPR043375">
    <property type="entry name" value="FSCB"/>
</dbReference>
<sequence>MAAVGSATTPEKPQHSPLTGGSEAADAAGTMSPTSHPPNLIEYVWPCGHHENVAVQEAPGIAFVRGQFSLPVAKPPEEFTEKERKGVPGRRKCCRCWATCSLFKPLEACEECDHPFDGCAACMIVDSSGSREIATLQRRPVAEFDQTPEYWRCSACERINGFDNESGFNGFLAPKVADYMEDLRCRQCSESFHEDSWVVNPFSVYLGTWNGRAVAEGGPWHWNLEWHRDFAGEDHSKDDCYSTRKNGRRRRENPCTNKHPEPAPESAARGGFVIPALVIDTSPDDHSLPPPSAGLTPFPEDHAYDSESDVEDAQQSPRSLLAPDNQTPASAGFTIGDYHDDQHEPDLGSYYDAPAADEDLPDEAPPRSPDRDTLAEAYDDLQRALDGAYELPLGEDPLDSHGGDSPAVDAESYGQDFDQPLGEDFAGSELGDDDDDLEDSEEDEDEHDPDLPPFPDNGHVVVAKNNYAVLDTPAAVAHAPPGMGHDLLWNDTDEEGDVSAEQAEGEGGFLDGEEGLAEGEGGEPLDGEDGERDFGREGFEEEGLLPEEELLGEYLPEDGEFPPEGEGEFLPEGEFAEGEEMQGEYADGEYPADEMPDGEFAQGEFPQQEYPAGDFPEDGERGFGDDFGGEQPPGEYAEDGYDGVDGVGESYDAPADGGYSQDDYAEAEYPQDQSAEGGYVDDGQPYDAPADGGYPQDQFAEGGYVDGGQTYNTPADSGYPQDDYAAPEYTQDESAEGGYVDDGQPYDAPADGGFVDGEYPPDEFAAAADPEGEMVADGFAEGQPDEQPDEFVDDQLAYGEFTDGQPGDSDVLDGEFAEGELGEGQPLDGEPFDGEPVVEFSEDVGDGERGLDEEFVDGELVDEGPVEEGALGGEEFPEEPVDELADGGLIDGAPMDGEMHGQEPADGEFAEDAFDGPPLEEEPPFEEEQTFEEELPLDETPFEDQPFEDHAFDEAPLGEQPFGDAPLDDQTGFGDQPFEESRGFDESAAFDDEGEFQDTQPYDDPAPYDDPSPYDEPAPDAEPASYNEPASYDDPALYDDPAPNDDPAPYNEPAPFDEPAPYEEPAPFEEPAPSEDAPLEGPLFEEPLYEEEQAVDYQPEHDVDALLLEMPPFEEGSEEEPLPEDMPLAESSEEAAMDEMPAEEERSFEEALLGEDNFDEPLEEDAMEEPSAEEERFMEGTPLEEEPFDETQMDEPYPSDSFDDQNIDGGYDGGPQQFDEPGQFDETQQFDEQGHDDFQDPQPDEFEEEMPLSPALPPQDYDDQELIMSPTAPPTPPLDEENDDYPMSPAPQYDGSEYGPPTPPLDEDVPPLPSPPMHGDGAFDERGDSVDDQHPDQDSAEPPFEEQQSFDEPPPNEQQFEEPLYEEQPLEEQSFDEGPLNEQQFEEPLYEEQPFDEGPLDEQQFEEPLYEEQPLEEQFEDPSFNDAPPDEQPFEEQPFDEGPLDEQRFEEPPDEEHPFDEQPFDDGPLDEQPFEGQPFEDDFDSRDGGAMYGEQGMAPLEEPYQEQPFDEQPFDEQPFQEQLVEEQPFEDNLNPQDAYRDSPQPFDEQGFAADEGHKFEDDRLPEFPAPDSQEEFGADPSRSPMQDRPPQEPQYSDYPYEAPQEVYYDPDDAEPHQPMDNYRDSQVPYQANGPMEITPGGGVAARHKSAKHKDKKYQWLLPLMSTATLGWGIEAVEEQYHAGVARASAFGFKGWAGKLFGSKKGKDDPDAATADRSEALAAGVATDENGMPLDETRNDLHDPANVDPNGDWEDVPEHEPDDKKKTKRGLWGLFHKKKGGDLETQDQELPGDQNAGDPNMDPNMDPILNPNGYPYAEPGTEQPKKKGFFGTLFGKKKPKQQDLEAGDPNMQPQDSMDRGMGQDMNGEGFDNAPMDDSQDGATQPPKKGGFFANLFGKKTKSRGRGMNDTQGHRQRTKKTGLFAGLFGSKKRNTRRGEQHDTILDSNGMDHHEQHSPRPKKGGFFTRVFSSGKKSKSRDLDRNGEPIEQYPLEQYPLEQYPAEQYPAEQYPSEESTRPNDNMNTGLQNAQNKPAKKPGFFARLFGSGKKSKRVKRDKNAAAAWQYPADEQYPPGNSQNMRPKDNMGPGGQETFNGPSKKKPGFFARLFSNNKAKSSQDAAPQPAKKHGMLARSRTANHQDAAQTAPTQTPTKPGFFFGRLLGRKPNKTNNDIEMGRMRQGHSPNPSAHMGSVNAGGPRLVHDDGTNKQQSAVADLLDDGQYEDVHPDDGTSKKARRKQAKAAKTKTKTTTKKKNSKEPKDLHHGLGLYRRAIGKKDGAAAVSQPQAARKRPGRVRYAPIAPSDGMHQHVSAPKALAEGRGGGGARTAAANPGNWFWMDVYWK</sequence>
<feature type="compositionally biased region" description="Basic and acidic residues" evidence="1">
    <location>
        <begin position="1321"/>
        <end position="1337"/>
    </location>
</feature>
<feature type="compositionally biased region" description="Acidic residues" evidence="1">
    <location>
        <begin position="875"/>
        <end position="885"/>
    </location>
</feature>